<dbReference type="InterPro" id="IPR026444">
    <property type="entry name" value="Secre_tail"/>
</dbReference>
<evidence type="ECO:0000256" key="1">
    <source>
        <dbReference type="SAM" id="SignalP"/>
    </source>
</evidence>
<keyword evidence="1" id="KW-0732">Signal</keyword>
<evidence type="ECO:0000313" key="3">
    <source>
        <dbReference type="Proteomes" id="UP000625631"/>
    </source>
</evidence>
<dbReference type="NCBIfam" id="TIGR04183">
    <property type="entry name" value="Por_Secre_tail"/>
    <property type="match status" value="1"/>
</dbReference>
<reference evidence="2 3" key="1">
    <citation type="submission" date="2020-12" db="EMBL/GenBank/DDBJ databases">
        <title>Hymenobacter sp.</title>
        <authorList>
            <person name="Kim M.K."/>
        </authorList>
    </citation>
    <scope>NUCLEOTIDE SEQUENCE [LARGE SCALE GENOMIC DNA]</scope>
    <source>
        <strain evidence="2 3">BT442</strain>
    </source>
</reference>
<name>A0ABS0QD81_9BACT</name>
<protein>
    <submittedName>
        <fullName evidence="2">T9SS type A sorting domain-containing protein</fullName>
    </submittedName>
</protein>
<dbReference type="EMBL" id="JAEDAE010000011">
    <property type="protein sequence ID" value="MBH8560156.1"/>
    <property type="molecule type" value="Genomic_DNA"/>
</dbReference>
<dbReference type="Gene3D" id="2.80.10.50">
    <property type="match status" value="5"/>
</dbReference>
<gene>
    <name evidence="2" type="ORF">I7X13_18990</name>
</gene>
<comment type="caution">
    <text evidence="2">The sequence shown here is derived from an EMBL/GenBank/DDBJ whole genome shotgun (WGS) entry which is preliminary data.</text>
</comment>
<sequence length="854" mass="87561">MRLFYVFGLALGLASGPALTTSAQQLDPGFAPSTITSPGGGVQAMAKQADGKVVVSGDFQTMNGQAVSQVVRLNVDGSPDLAFRTQTGSGPNQIVSAVAVQADGKIVLGGQYGLSHYNGVPVTNPVRLNADGSLDASFVPGGTGWTGEVRSVVVQPDGKILVAGSLYSRFNGQPTHGLIRLLPNGTLDTSFNTGSGFAGTFGDQLIAELALQPDGKIVAAGSFATVDGYAQAGVARLNANGSFDPSFTSPLPAQGIVLGLALQPDGKVLVGGAQLASSGTAQLLRRLLPNGTPDATFLGGPDSGIIIDLNLRADGSLLVVGSFGSYNGVPRSGLARVSTNGTLDTSFANSATGSYNTLLKATELNNGQYLIGGYFDQVGGQTTGGLARLTVAGQPDASYNQPLGYLPSVPATPLTNGQLLLSLPLARFNGQLVGNSDYRTFHRVNADGTYNAAVALPAGTPRPNSSTPYAYRAIAQADGTFYAAYQSSDSTAVLRRILTTGAFDPAFAATELRWSKPYPYDFAGVSIAVHPAGGLLVTGTFTKVNGLARPSVARLLANGTPNTQFAPPATAAWQVPNPGMGSTAGFREAVGLANGQTLVLWNDANRSYLERLNANGSTDNTFSIGTGGGATASFGILGLASGKILVNGDFTTFNGQAAPNGLLRLLATGAPDAGFVAARASRYTVEQPDGRLLIVAPGTNPQNVNITRLLDNGSLDSSFQPVPVLSGTRAPAAPMLYLQPGTQAIVLSGDFTSVAGQPRYGLARLVNVALATRGATAVPLAEAFPNPAHEQLSLRLPAPPTGPVLLADLQGRTVRRWSLAQACGTVPLAGLAPGVYLLGIATAAGQSWQRVVIE</sequence>
<proteinExistence type="predicted"/>
<feature type="signal peptide" evidence="1">
    <location>
        <begin position="1"/>
        <end position="20"/>
    </location>
</feature>
<dbReference type="InterPro" id="IPR013431">
    <property type="entry name" value="Delta_60_rpt"/>
</dbReference>
<dbReference type="RefSeq" id="WP_198076694.1">
    <property type="nucleotide sequence ID" value="NZ_JAEDAE010000011.1"/>
</dbReference>
<keyword evidence="3" id="KW-1185">Reference proteome</keyword>
<dbReference type="SUPFAM" id="SSF63829">
    <property type="entry name" value="Calcium-dependent phosphotriesterase"/>
    <property type="match status" value="1"/>
</dbReference>
<evidence type="ECO:0000313" key="2">
    <source>
        <dbReference type="EMBL" id="MBH8560156.1"/>
    </source>
</evidence>
<organism evidence="2 3">
    <name type="scientific">Hymenobacter negativus</name>
    <dbReference type="NCBI Taxonomy" id="2795026"/>
    <lineage>
        <taxon>Bacteria</taxon>
        <taxon>Pseudomonadati</taxon>
        <taxon>Bacteroidota</taxon>
        <taxon>Cytophagia</taxon>
        <taxon>Cytophagales</taxon>
        <taxon>Hymenobacteraceae</taxon>
        <taxon>Hymenobacter</taxon>
    </lineage>
</organism>
<accession>A0ABS0QD81</accession>
<dbReference type="Proteomes" id="UP000625631">
    <property type="component" value="Unassembled WGS sequence"/>
</dbReference>
<dbReference type="Pfam" id="PF17164">
    <property type="entry name" value="DUF5122"/>
    <property type="match status" value="11"/>
</dbReference>
<feature type="chain" id="PRO_5047446510" evidence="1">
    <location>
        <begin position="21"/>
        <end position="854"/>
    </location>
</feature>
<dbReference type="NCBIfam" id="TIGR02608">
    <property type="entry name" value="delta_60_rpt"/>
    <property type="match status" value="7"/>
</dbReference>